<feature type="compositionally biased region" description="Basic and acidic residues" evidence="1">
    <location>
        <begin position="183"/>
        <end position="193"/>
    </location>
</feature>
<gene>
    <name evidence="2" type="ORF">Goari_019571</name>
</gene>
<comment type="caution">
    <text evidence="2">The sequence shown here is derived from an EMBL/GenBank/DDBJ whole genome shotgun (WGS) entry which is preliminary data.</text>
</comment>
<accession>A0A7J8WT27</accession>
<evidence type="ECO:0008006" key="4">
    <source>
        <dbReference type="Google" id="ProtNLM"/>
    </source>
</evidence>
<dbReference type="InterPro" id="IPR040256">
    <property type="entry name" value="At4g02000-like"/>
</dbReference>
<name>A0A7J8WT27_GOSAI</name>
<dbReference type="PANTHER" id="PTHR31286:SF99">
    <property type="entry name" value="DUF4283 DOMAIN-CONTAINING PROTEIN"/>
    <property type="match status" value="1"/>
</dbReference>
<keyword evidence="3" id="KW-1185">Reference proteome</keyword>
<dbReference type="PANTHER" id="PTHR31286">
    <property type="entry name" value="GLYCINE-RICH CELL WALL STRUCTURAL PROTEIN 1.8-LIKE"/>
    <property type="match status" value="1"/>
</dbReference>
<evidence type="ECO:0000256" key="1">
    <source>
        <dbReference type="SAM" id="MobiDB-lite"/>
    </source>
</evidence>
<proteinExistence type="predicted"/>
<dbReference type="Gene3D" id="3.60.10.10">
    <property type="entry name" value="Endonuclease/exonuclease/phosphatase"/>
    <property type="match status" value="1"/>
</dbReference>
<dbReference type="AlphaFoldDB" id="A0A7J8WT27"/>
<evidence type="ECO:0000313" key="2">
    <source>
        <dbReference type="EMBL" id="MBA0678211.1"/>
    </source>
</evidence>
<dbReference type="EMBL" id="JABFAA010000003">
    <property type="protein sequence ID" value="MBA0678211.1"/>
    <property type="molecule type" value="Genomic_DNA"/>
</dbReference>
<protein>
    <recommendedName>
        <fullName evidence="4">DUF4283 domain-containing protein</fullName>
    </recommendedName>
</protein>
<sequence>MSENLFVVEFVVDASPTTSNIGIGSATKKYLNVRPWSPNFSTTQNEIDTQAVWVRLLGLPKGYYSDFLLKAIGQTIGPILKIHENIDSARMGHFALLTICVNLRKPLWNVDSDERIGTQRLQGTRMTIIKKNKDVKILEGKNFDSVHRKKRNIGESSVVLELSKPKDITSKNTGQEPLSMDVPRSRKPPDVRASRSEHIMVEGIWLLWSDNIKVDVIDLLSQMVNLKIFLDSIASSVKEPWILAGDFNSILDSLEHDSGVIRVKASCNFFDFLFKNKLRDMGFSSPRFTWSRGLQAREFELCQEIEEVLKHECHIPKLGLEVWRVVLELWPKIGFENS</sequence>
<organism evidence="2 3">
    <name type="scientific">Gossypium aridum</name>
    <name type="common">American cotton</name>
    <name type="synonym">Erioxylum aridum</name>
    <dbReference type="NCBI Taxonomy" id="34290"/>
    <lineage>
        <taxon>Eukaryota</taxon>
        <taxon>Viridiplantae</taxon>
        <taxon>Streptophyta</taxon>
        <taxon>Embryophyta</taxon>
        <taxon>Tracheophyta</taxon>
        <taxon>Spermatophyta</taxon>
        <taxon>Magnoliopsida</taxon>
        <taxon>eudicotyledons</taxon>
        <taxon>Gunneridae</taxon>
        <taxon>Pentapetalae</taxon>
        <taxon>rosids</taxon>
        <taxon>malvids</taxon>
        <taxon>Malvales</taxon>
        <taxon>Malvaceae</taxon>
        <taxon>Malvoideae</taxon>
        <taxon>Gossypium</taxon>
    </lineage>
</organism>
<feature type="region of interest" description="Disordered" evidence="1">
    <location>
        <begin position="166"/>
        <end position="193"/>
    </location>
</feature>
<reference evidence="2 3" key="1">
    <citation type="journal article" date="2019" name="Genome Biol. Evol.">
        <title>Insights into the evolution of the New World diploid cottons (Gossypium, subgenus Houzingenia) based on genome sequencing.</title>
        <authorList>
            <person name="Grover C.E."/>
            <person name="Arick M.A. 2nd"/>
            <person name="Thrash A."/>
            <person name="Conover J.L."/>
            <person name="Sanders W.S."/>
            <person name="Peterson D.G."/>
            <person name="Frelichowski J.E."/>
            <person name="Scheffler J.A."/>
            <person name="Scheffler B.E."/>
            <person name="Wendel J.F."/>
        </authorList>
    </citation>
    <scope>NUCLEOTIDE SEQUENCE [LARGE SCALE GENOMIC DNA]</scope>
    <source>
        <strain evidence="2">185</strain>
        <tissue evidence="2">Leaf</tissue>
    </source>
</reference>
<evidence type="ECO:0000313" key="3">
    <source>
        <dbReference type="Proteomes" id="UP000593577"/>
    </source>
</evidence>
<dbReference type="InterPro" id="IPR036691">
    <property type="entry name" value="Endo/exonu/phosph_ase_sf"/>
</dbReference>
<dbReference type="SUPFAM" id="SSF56219">
    <property type="entry name" value="DNase I-like"/>
    <property type="match status" value="1"/>
</dbReference>
<dbReference type="Proteomes" id="UP000593577">
    <property type="component" value="Unassembled WGS sequence"/>
</dbReference>